<dbReference type="Pfam" id="PF00067">
    <property type="entry name" value="p450"/>
    <property type="match status" value="1"/>
</dbReference>
<feature type="coiled-coil region" evidence="5">
    <location>
        <begin position="425"/>
        <end position="452"/>
    </location>
</feature>
<dbReference type="PRINTS" id="PR00463">
    <property type="entry name" value="EP450I"/>
</dbReference>
<accession>A0A8J9ZS10</accession>
<dbReference type="FunFam" id="1.10.630.10:FF:000289">
    <property type="entry name" value="Cytochrome P450, family 2, subfamily j, polypeptide 13"/>
    <property type="match status" value="1"/>
</dbReference>
<keyword evidence="4" id="KW-0408">Iron</keyword>
<comment type="cofactor">
    <cofactor evidence="1">
        <name>heme</name>
        <dbReference type="ChEBI" id="CHEBI:30413"/>
    </cofactor>
</comment>
<dbReference type="InterPro" id="IPR050182">
    <property type="entry name" value="Cytochrome_P450_fam2"/>
</dbReference>
<dbReference type="InterPro" id="IPR002401">
    <property type="entry name" value="Cyt_P450_E_grp-I"/>
</dbReference>
<dbReference type="OrthoDB" id="1055148at2759"/>
<dbReference type="EMBL" id="OV696688">
    <property type="protein sequence ID" value="CAH1259074.1"/>
    <property type="molecule type" value="Genomic_DNA"/>
</dbReference>
<evidence type="ECO:0000256" key="1">
    <source>
        <dbReference type="ARBA" id="ARBA00001971"/>
    </source>
</evidence>
<evidence type="ECO:0000256" key="5">
    <source>
        <dbReference type="SAM" id="Coils"/>
    </source>
</evidence>
<dbReference type="InterPro" id="IPR001128">
    <property type="entry name" value="Cyt_P450"/>
</dbReference>
<dbReference type="PANTHER" id="PTHR24300">
    <property type="entry name" value="CYTOCHROME P450 508A4-RELATED"/>
    <property type="match status" value="1"/>
</dbReference>
<keyword evidence="7" id="KW-1185">Reference proteome</keyword>
<reference evidence="6" key="1">
    <citation type="submission" date="2022-01" db="EMBL/GenBank/DDBJ databases">
        <authorList>
            <person name="Braso-Vives M."/>
        </authorList>
    </citation>
    <scope>NUCLEOTIDE SEQUENCE</scope>
</reference>
<dbReference type="GO" id="GO:0005506">
    <property type="term" value="F:iron ion binding"/>
    <property type="evidence" value="ECO:0007669"/>
    <property type="project" value="InterPro"/>
</dbReference>
<evidence type="ECO:0000256" key="4">
    <source>
        <dbReference type="ARBA" id="ARBA00023004"/>
    </source>
</evidence>
<feature type="coiled-coil region" evidence="5">
    <location>
        <begin position="227"/>
        <end position="254"/>
    </location>
</feature>
<dbReference type="GO" id="GO:0016712">
    <property type="term" value="F:oxidoreductase activity, acting on paired donors, with incorporation or reduction of molecular oxygen, reduced flavin or flavoprotein as one donor, and incorporation of one atom of oxygen"/>
    <property type="evidence" value="ECO:0007669"/>
    <property type="project" value="TreeGrafter"/>
</dbReference>
<sequence length="867" mass="98537">MDTSSTQMTSSSPRTRSDVLRSREFATLFSKLLKSVRLCRSDEKMTMESKERGVEQRMKHVSFPTLSRVREKQPSLASKKLFSQFDDVIMIMIIMILRRDTASVHWQETLNALHRECNDLLEMTQQQAKVSEDDLARSSFKIAELESLLADYKLRADDAKVRHERELYQSRADLVTAMCELHEEKKRSSQKNRQINDLKEKVAALKAGGDCFDSRDVEAQELGDFRIAELEILLEEKRDENTMLRAQLLSEEEKRLTAEMLLSSSSTQEQEMGKRGGLGQSVLRKAGKMLSLIDKLRRSSVPRKHEKVLFKIGKKFLGLQSQGEAAFSSHLRRDTASVHWQETLNALHRQAKVSEDDLARSSFKIAELEILLADCKLELYQSRADLVTSAQKNQQINDLKEQVVALKAGGDFRDVEAQELSEFRIAELEILLEEQRDENTLLRAQLLSEEEKSLTVEMLSSSSAQEQEMGKRRVPVLGHLLALGRAPHLKLAAWRRQYGDVFTVRMGMEDVVVLNGYTAVKDALVDRSELFASTPPIYLLDAITDCGKDIIVARWGTGFRQRKRFATTVLRDLGMKVGRGSIEEKIREEADCLRDRVAENNGEPFNIAHDVAVVVANVICSMAFGKRYDYEDETFRELREAVVTMLVKVGLGQIINVFPLLRFVPVVNRASVTALEAFYKVRNVLTEEISRHREYLDRENPRDFLDFCLLELEQQEKVDGLTEENVMYMTANLFVAGTDTTTNTLLWSLLYMTLNPDIQHKAQQELDAVVGEGLPTLSHRSQLPYVNACLLEAIRIRTIGPMARHATTQEVNVQGYNIPNGIQADVCVLVSSWPGWNFSCFSRPYCSPSPSRRQRALLLQTLTASSE</sequence>
<dbReference type="GO" id="GO:0008395">
    <property type="term" value="F:steroid hydroxylase activity"/>
    <property type="evidence" value="ECO:0007669"/>
    <property type="project" value="TreeGrafter"/>
</dbReference>
<dbReference type="InterPro" id="IPR036396">
    <property type="entry name" value="Cyt_P450_sf"/>
</dbReference>
<keyword evidence="5" id="KW-0175">Coiled coil</keyword>
<evidence type="ECO:0000256" key="2">
    <source>
        <dbReference type="ARBA" id="ARBA00010617"/>
    </source>
</evidence>
<dbReference type="PANTHER" id="PTHR24300:SF404">
    <property type="entry name" value="CYTOCHROME P450 2D6-LIKE"/>
    <property type="match status" value="1"/>
</dbReference>
<evidence type="ECO:0000313" key="6">
    <source>
        <dbReference type="EMBL" id="CAH1259074.1"/>
    </source>
</evidence>
<dbReference type="GO" id="GO:0006082">
    <property type="term" value="P:organic acid metabolic process"/>
    <property type="evidence" value="ECO:0007669"/>
    <property type="project" value="TreeGrafter"/>
</dbReference>
<dbReference type="GO" id="GO:0005737">
    <property type="term" value="C:cytoplasm"/>
    <property type="evidence" value="ECO:0007669"/>
    <property type="project" value="TreeGrafter"/>
</dbReference>
<dbReference type="Gene3D" id="1.10.630.10">
    <property type="entry name" value="Cytochrome P450"/>
    <property type="match status" value="1"/>
</dbReference>
<keyword evidence="3" id="KW-0479">Metal-binding</keyword>
<dbReference type="GO" id="GO:0006805">
    <property type="term" value="P:xenobiotic metabolic process"/>
    <property type="evidence" value="ECO:0007669"/>
    <property type="project" value="TreeGrafter"/>
</dbReference>
<proteinExistence type="inferred from homology"/>
<organism evidence="6 7">
    <name type="scientific">Branchiostoma lanceolatum</name>
    <name type="common">Common lancelet</name>
    <name type="synonym">Amphioxus lanceolatum</name>
    <dbReference type="NCBI Taxonomy" id="7740"/>
    <lineage>
        <taxon>Eukaryota</taxon>
        <taxon>Metazoa</taxon>
        <taxon>Chordata</taxon>
        <taxon>Cephalochordata</taxon>
        <taxon>Leptocardii</taxon>
        <taxon>Amphioxiformes</taxon>
        <taxon>Branchiostomatidae</taxon>
        <taxon>Branchiostoma</taxon>
    </lineage>
</organism>
<protein>
    <submittedName>
        <fullName evidence="6">CYP2U1 protein</fullName>
    </submittedName>
</protein>
<dbReference type="GO" id="GO:0020037">
    <property type="term" value="F:heme binding"/>
    <property type="evidence" value="ECO:0007669"/>
    <property type="project" value="InterPro"/>
</dbReference>
<dbReference type="Proteomes" id="UP000838412">
    <property type="component" value="Chromosome 3"/>
</dbReference>
<feature type="coiled-coil region" evidence="5">
    <location>
        <begin position="142"/>
        <end position="201"/>
    </location>
</feature>
<comment type="similarity">
    <text evidence="2">Belongs to the cytochrome P450 family.</text>
</comment>
<name>A0A8J9ZS10_BRALA</name>
<evidence type="ECO:0000256" key="3">
    <source>
        <dbReference type="ARBA" id="ARBA00022723"/>
    </source>
</evidence>
<gene>
    <name evidence="6" type="primary">CYP2U1</name>
    <name evidence="6" type="ORF">BLAG_LOCUS16461</name>
</gene>
<evidence type="ECO:0000313" key="7">
    <source>
        <dbReference type="Proteomes" id="UP000838412"/>
    </source>
</evidence>
<dbReference type="SUPFAM" id="SSF48264">
    <property type="entry name" value="Cytochrome P450"/>
    <property type="match status" value="1"/>
</dbReference>
<dbReference type="AlphaFoldDB" id="A0A8J9ZS10"/>